<evidence type="ECO:0000256" key="3">
    <source>
        <dbReference type="ARBA" id="ARBA00022679"/>
    </source>
</evidence>
<dbReference type="InterPro" id="IPR003362">
    <property type="entry name" value="Bact_transf"/>
</dbReference>
<dbReference type="PANTHER" id="PTHR30576">
    <property type="entry name" value="COLANIC BIOSYNTHESIS UDP-GLUCOSE LIPID CARRIER TRANSFERASE"/>
    <property type="match status" value="1"/>
</dbReference>
<keyword evidence="3 9" id="KW-0808">Transferase</keyword>
<feature type="transmembrane region" description="Helical" evidence="7">
    <location>
        <begin position="273"/>
        <end position="297"/>
    </location>
</feature>
<proteinExistence type="inferred from homology"/>
<dbReference type="InterPro" id="IPR017475">
    <property type="entry name" value="EPS_sugar_tfrase"/>
</dbReference>
<feature type="transmembrane region" description="Helical" evidence="7">
    <location>
        <begin position="45"/>
        <end position="65"/>
    </location>
</feature>
<dbReference type="GO" id="GO:0016020">
    <property type="term" value="C:membrane"/>
    <property type="evidence" value="ECO:0007669"/>
    <property type="project" value="UniProtKB-SubCell"/>
</dbReference>
<evidence type="ECO:0000259" key="8">
    <source>
        <dbReference type="Pfam" id="PF02397"/>
    </source>
</evidence>
<dbReference type="EMBL" id="PFAR01000027">
    <property type="protein sequence ID" value="PIR93143.1"/>
    <property type="molecule type" value="Genomic_DNA"/>
</dbReference>
<dbReference type="NCBIfam" id="TIGR03025">
    <property type="entry name" value="EPS_sugtrans"/>
    <property type="match status" value="1"/>
</dbReference>
<evidence type="ECO:0000256" key="1">
    <source>
        <dbReference type="ARBA" id="ARBA00004141"/>
    </source>
</evidence>
<dbReference type="Pfam" id="PF02397">
    <property type="entry name" value="Bac_transf"/>
    <property type="match status" value="1"/>
</dbReference>
<comment type="subcellular location">
    <subcellularLocation>
        <location evidence="1">Membrane</location>
        <topology evidence="1">Multi-pass membrane protein</topology>
    </subcellularLocation>
</comment>
<feature type="transmembrane region" description="Helical" evidence="7">
    <location>
        <begin position="110"/>
        <end position="128"/>
    </location>
</feature>
<comment type="caution">
    <text evidence="9">The sequence shown here is derived from an EMBL/GenBank/DDBJ whole genome shotgun (WGS) entry which is preliminary data.</text>
</comment>
<keyword evidence="6 7" id="KW-0472">Membrane</keyword>
<feature type="transmembrane region" description="Helical" evidence="7">
    <location>
        <begin position="12"/>
        <end position="33"/>
    </location>
</feature>
<evidence type="ECO:0000256" key="5">
    <source>
        <dbReference type="ARBA" id="ARBA00022989"/>
    </source>
</evidence>
<organism evidence="9 10">
    <name type="scientific">Candidatus Falkowbacteria bacterium CG10_big_fil_rev_8_21_14_0_10_43_10</name>
    <dbReference type="NCBI Taxonomy" id="1974567"/>
    <lineage>
        <taxon>Bacteria</taxon>
        <taxon>Candidatus Falkowiibacteriota</taxon>
    </lineage>
</organism>
<gene>
    <name evidence="9" type="ORF">COT99_02270</name>
</gene>
<accession>A0A2H0V223</accession>
<evidence type="ECO:0000256" key="2">
    <source>
        <dbReference type="ARBA" id="ARBA00006464"/>
    </source>
</evidence>
<keyword evidence="5 7" id="KW-1133">Transmembrane helix</keyword>
<evidence type="ECO:0000313" key="10">
    <source>
        <dbReference type="Proteomes" id="UP000228626"/>
    </source>
</evidence>
<dbReference type="Gene3D" id="3.40.50.720">
    <property type="entry name" value="NAD(P)-binding Rossmann-like Domain"/>
    <property type="match status" value="1"/>
</dbReference>
<sequence>MSYYSLETKKYILLFGDIIILYASLYLTLLLRYRTDPLDGHWGSHFWPFTAIFFLWLVIFYISNLYDLTTAINNAKFYSLTAKALFFAFLLGTTFFYLNPQLNIAPKRNLLIDIVVTAALFLVWRQLFNKTLKSYLPQNKVAIIGFNEQTKELIKYFNDNPHLGLKISFILSSQDIYEKGLYNVKHFKDISKIKECLSQENISTVILTDDVHASDEIRSSLFNCINLGINFVSLPHFYEKITGRVPVESINQMWFLENLHEGGKLWFDKLKRLYDIIMAFFILAVTGLFWLIIAAVIKIESRGPVFYRQERIGKGNKIIYLIKFRSMVEEGNSRRPTVPNDPRVTNFGRFLRKTRADEIPQVINIIKGEMSIIGPRPERPELAERLQAEIPFYNERSLVLPGISGWDQVCGEYHSPSKEDTIKKLQYDLYYIKNRSLFLDLVIILKTVRTVLLGREASNS</sequence>
<name>A0A2H0V223_9BACT</name>
<reference evidence="10" key="1">
    <citation type="submission" date="2017-09" db="EMBL/GenBank/DDBJ databases">
        <title>Depth-based differentiation of microbial function through sediment-hosted aquifers and enrichment of novel symbionts in the deep terrestrial subsurface.</title>
        <authorList>
            <person name="Probst A.J."/>
            <person name="Ladd B."/>
            <person name="Jarett J.K."/>
            <person name="Geller-Mcgrath D.E."/>
            <person name="Sieber C.M.K."/>
            <person name="Emerson J.B."/>
            <person name="Anantharaman K."/>
            <person name="Thomas B.C."/>
            <person name="Malmstrom R."/>
            <person name="Stieglmeier M."/>
            <person name="Klingl A."/>
            <person name="Woyke T."/>
            <person name="Ryan C.M."/>
            <person name="Banfield J.F."/>
        </authorList>
    </citation>
    <scope>NUCLEOTIDE SEQUENCE [LARGE SCALE GENOMIC DNA]</scope>
</reference>
<dbReference type="AlphaFoldDB" id="A0A2H0V223"/>
<comment type="similarity">
    <text evidence="2">Belongs to the bacterial sugar transferase family.</text>
</comment>
<evidence type="ECO:0000256" key="6">
    <source>
        <dbReference type="ARBA" id="ARBA00023136"/>
    </source>
</evidence>
<dbReference type="GO" id="GO:0016780">
    <property type="term" value="F:phosphotransferase activity, for other substituted phosphate groups"/>
    <property type="evidence" value="ECO:0007669"/>
    <property type="project" value="TreeGrafter"/>
</dbReference>
<evidence type="ECO:0000256" key="4">
    <source>
        <dbReference type="ARBA" id="ARBA00022692"/>
    </source>
</evidence>
<evidence type="ECO:0000256" key="7">
    <source>
        <dbReference type="SAM" id="Phobius"/>
    </source>
</evidence>
<protein>
    <submittedName>
        <fullName evidence="9">Sugar transferase</fullName>
    </submittedName>
</protein>
<feature type="transmembrane region" description="Helical" evidence="7">
    <location>
        <begin position="77"/>
        <end position="98"/>
    </location>
</feature>
<feature type="domain" description="Bacterial sugar transferase" evidence="8">
    <location>
        <begin position="271"/>
        <end position="452"/>
    </location>
</feature>
<dbReference type="PANTHER" id="PTHR30576:SF0">
    <property type="entry name" value="UNDECAPRENYL-PHOSPHATE N-ACETYLGALACTOSAMINYL 1-PHOSPHATE TRANSFERASE-RELATED"/>
    <property type="match status" value="1"/>
</dbReference>
<keyword evidence="4 7" id="KW-0812">Transmembrane</keyword>
<dbReference type="Proteomes" id="UP000228626">
    <property type="component" value="Unassembled WGS sequence"/>
</dbReference>
<evidence type="ECO:0000313" key="9">
    <source>
        <dbReference type="EMBL" id="PIR93143.1"/>
    </source>
</evidence>